<dbReference type="OrthoDB" id="3699633at2"/>
<gene>
    <name evidence="1" type="ORF">AOZ06_52380</name>
</gene>
<dbReference type="STRING" id="860235.AOZ06_52380"/>
<evidence type="ECO:0000313" key="1">
    <source>
        <dbReference type="EMBL" id="ALG14338.1"/>
    </source>
</evidence>
<keyword evidence="2" id="KW-1185">Reference proteome</keyword>
<dbReference type="AlphaFoldDB" id="A0A0N9ICZ7"/>
<name>A0A0N9ICZ7_9PSEU</name>
<dbReference type="EMBL" id="CP012752">
    <property type="protein sequence ID" value="ALG14338.1"/>
    <property type="molecule type" value="Genomic_DNA"/>
</dbReference>
<sequence>MTALSRLLAADWENQDLGLDHIRSRTKLMVEFLRRIALWSDAYDVPPQRHWPFIDLGTYVAPDLRAAPDVLDRLTEVETYLGRYEARRAAEAALHWDVVKGAADLPDLPDPYEPYLLFLERGGGFYIDKGLFIDFYAAVPMKRPQDWRDRKPVPIDPASLDAYDTA</sequence>
<dbReference type="Proteomes" id="UP000063699">
    <property type="component" value="Chromosome"/>
</dbReference>
<dbReference type="KEGG" id="kphy:AOZ06_52380"/>
<evidence type="ECO:0000313" key="2">
    <source>
        <dbReference type="Proteomes" id="UP000063699"/>
    </source>
</evidence>
<accession>A0A0N9ICZ7</accession>
<protein>
    <submittedName>
        <fullName evidence="1">Uncharacterized protein</fullName>
    </submittedName>
</protein>
<dbReference type="RefSeq" id="WP_054296208.1">
    <property type="nucleotide sequence ID" value="NZ_CP012752.1"/>
</dbReference>
<organism evidence="1 2">
    <name type="scientific">Kibdelosporangium phytohabitans</name>
    <dbReference type="NCBI Taxonomy" id="860235"/>
    <lineage>
        <taxon>Bacteria</taxon>
        <taxon>Bacillati</taxon>
        <taxon>Actinomycetota</taxon>
        <taxon>Actinomycetes</taxon>
        <taxon>Pseudonocardiales</taxon>
        <taxon>Pseudonocardiaceae</taxon>
        <taxon>Kibdelosporangium</taxon>
    </lineage>
</organism>
<proteinExistence type="predicted"/>
<reference evidence="1 2" key="1">
    <citation type="submission" date="2015-07" db="EMBL/GenBank/DDBJ databases">
        <title>Genome sequencing of Kibdelosporangium phytohabitans.</title>
        <authorList>
            <person name="Qin S."/>
            <person name="Xing K."/>
        </authorList>
    </citation>
    <scope>NUCLEOTIDE SEQUENCE [LARGE SCALE GENOMIC DNA]</scope>
    <source>
        <strain evidence="1 2">KLBMP1111</strain>
    </source>
</reference>